<dbReference type="PROSITE" id="PS51257">
    <property type="entry name" value="PROKAR_LIPOPROTEIN"/>
    <property type="match status" value="1"/>
</dbReference>
<evidence type="ECO:0000256" key="1">
    <source>
        <dbReference type="SAM" id="SignalP"/>
    </source>
</evidence>
<dbReference type="OrthoDB" id="6818903at2759"/>
<accession>A8QVZ4</accession>
<feature type="signal peptide" evidence="1">
    <location>
        <begin position="1"/>
        <end position="19"/>
    </location>
</feature>
<sequence length="141" mass="15935">MKSFIIIVVLSALAACYDAAVLPSEEEMSQDFTIVFDDKSPNGMVLSRADFNARYEHFVLLSESKDFVPAIKGQEQSVTMLYRAQRDVKIGMIAITSHFIHLPEIVRSPLGKNYIEVTLKSRVGQGLNTTIQTYRWKCCQN</sequence>
<proteinExistence type="evidence at transcript level"/>
<keyword evidence="1" id="KW-0732">Signal</keyword>
<evidence type="ECO:0000313" key="2">
    <source>
        <dbReference type="EMBL" id="ABO64233.1"/>
    </source>
</evidence>
<feature type="chain" id="PRO_5002727619" evidence="1">
    <location>
        <begin position="20"/>
        <end position="141"/>
    </location>
</feature>
<dbReference type="AlphaFoldDB" id="A8QVZ4"/>
<dbReference type="EMBL" id="EF153742">
    <property type="protein sequence ID" value="ABO64233.1"/>
    <property type="molecule type" value="mRNA"/>
</dbReference>
<organism evidence="2">
    <name type="scientific">Spodoptera exigua</name>
    <name type="common">Beet armyworm</name>
    <name type="synonym">Noctua fulgens</name>
    <dbReference type="NCBI Taxonomy" id="7107"/>
    <lineage>
        <taxon>Eukaryota</taxon>
        <taxon>Metazoa</taxon>
        <taxon>Ecdysozoa</taxon>
        <taxon>Arthropoda</taxon>
        <taxon>Hexapoda</taxon>
        <taxon>Insecta</taxon>
        <taxon>Pterygota</taxon>
        <taxon>Neoptera</taxon>
        <taxon>Endopterygota</taxon>
        <taxon>Lepidoptera</taxon>
        <taxon>Glossata</taxon>
        <taxon>Ditrysia</taxon>
        <taxon>Noctuoidea</taxon>
        <taxon>Noctuidae</taxon>
        <taxon>Amphipyrinae</taxon>
        <taxon>Spodoptera</taxon>
    </lineage>
</organism>
<reference evidence="2" key="1">
    <citation type="journal article" date="2007" name="Insect Biochem. Mol. Biol.">
        <title>REPAT, a new family of proteins induced by bacterial toxins and baculovirus infection in Spodoptera exigua.</title>
        <authorList>
            <person name="Herrero S."/>
            <person name="Ansems M."/>
            <person name="Van Oers M.M."/>
            <person name="Vlak J.M."/>
            <person name="Bakker P.L."/>
            <person name="de Maagd R.A."/>
        </authorList>
    </citation>
    <scope>NUCLEOTIDE SEQUENCE</scope>
</reference>
<name>A8QVZ4_SPOEX</name>
<protein>
    <submittedName>
        <fullName evidence="2">Repat3</fullName>
    </submittedName>
</protein>